<keyword evidence="3" id="KW-1185">Reference proteome</keyword>
<name>A0A0D8HJC9_9ACTN</name>
<evidence type="ECO:0008006" key="4">
    <source>
        <dbReference type="Google" id="ProtNLM"/>
    </source>
</evidence>
<comment type="caution">
    <text evidence="2">The sequence shown here is derived from an EMBL/GenBank/DDBJ whole genome shotgun (WGS) entry which is preliminary data.</text>
</comment>
<dbReference type="STRING" id="1280514.AXFE_12440"/>
<evidence type="ECO:0000313" key="2">
    <source>
        <dbReference type="EMBL" id="KJF17959.1"/>
    </source>
</evidence>
<feature type="signal peptide" evidence="1">
    <location>
        <begin position="1"/>
        <end position="17"/>
    </location>
</feature>
<dbReference type="EMBL" id="JXYS01000027">
    <property type="protein sequence ID" value="KJF17959.1"/>
    <property type="molecule type" value="Genomic_DNA"/>
</dbReference>
<accession>A0A0D8HJC9</accession>
<proteinExistence type="predicted"/>
<sequence length="228" mass="26080">MRLSVCCLTAGPIPVVASILSMFRNVAWEIVCAVDVGVPKSDLDHLNGIADKVFIVEKSPSVLDSYLGWLHSQCSGDWVLKIDSDEVPSQKLLDELPNLIESLDIQTYLITRRWSFESSSYWLNERPWYPDWQDRLLRNNPSSLRFYGVAHTNSQYNFPLKHIDAPIYHLDCLLSDLDSRREKVKHYNTIAPGLYASDGRPLSDTLYLPEITSSRLPSLVPYEDRHLT</sequence>
<protein>
    <recommendedName>
        <fullName evidence="4">Glycosyl transferase family 2</fullName>
    </recommendedName>
</protein>
<evidence type="ECO:0000256" key="1">
    <source>
        <dbReference type="SAM" id="SignalP"/>
    </source>
</evidence>
<organism evidence="2 3">
    <name type="scientific">Acidithrix ferrooxidans</name>
    <dbReference type="NCBI Taxonomy" id="1280514"/>
    <lineage>
        <taxon>Bacteria</taxon>
        <taxon>Bacillati</taxon>
        <taxon>Actinomycetota</taxon>
        <taxon>Acidimicrobiia</taxon>
        <taxon>Acidimicrobiales</taxon>
        <taxon>Acidimicrobiaceae</taxon>
        <taxon>Acidithrix</taxon>
    </lineage>
</organism>
<reference evidence="2 3" key="1">
    <citation type="submission" date="2015-01" db="EMBL/GenBank/DDBJ databases">
        <title>Draft genome of the acidophilic iron oxidizer Acidithrix ferrooxidans strain Py-F3.</title>
        <authorList>
            <person name="Poehlein A."/>
            <person name="Eisen S."/>
            <person name="Schloemann M."/>
            <person name="Johnson B.D."/>
            <person name="Daniel R."/>
            <person name="Muehling M."/>
        </authorList>
    </citation>
    <scope>NUCLEOTIDE SEQUENCE [LARGE SCALE GENOMIC DNA]</scope>
    <source>
        <strain evidence="2 3">Py-F3</strain>
    </source>
</reference>
<gene>
    <name evidence="2" type="ORF">AXFE_12440</name>
</gene>
<evidence type="ECO:0000313" key="3">
    <source>
        <dbReference type="Proteomes" id="UP000032360"/>
    </source>
</evidence>
<dbReference type="Proteomes" id="UP000032360">
    <property type="component" value="Unassembled WGS sequence"/>
</dbReference>
<dbReference type="AlphaFoldDB" id="A0A0D8HJC9"/>
<keyword evidence="1" id="KW-0732">Signal</keyword>
<feature type="chain" id="PRO_5002329965" description="Glycosyl transferase family 2" evidence="1">
    <location>
        <begin position="18"/>
        <end position="228"/>
    </location>
</feature>